<dbReference type="InterPro" id="IPR052913">
    <property type="entry name" value="Glycopeptide_resist_protein"/>
</dbReference>
<dbReference type="EMBL" id="JBEGDP010000035">
    <property type="protein sequence ID" value="MEQ7849302.1"/>
    <property type="molecule type" value="Genomic_DNA"/>
</dbReference>
<dbReference type="PANTHER" id="PTHR35788:SF1">
    <property type="entry name" value="EXPORTED PROTEIN"/>
    <property type="match status" value="1"/>
</dbReference>
<dbReference type="InterPro" id="IPR022029">
    <property type="entry name" value="YoaR-like_PG-bd"/>
</dbReference>
<keyword evidence="1" id="KW-0472">Membrane</keyword>
<organism evidence="3 4">
    <name type="scientific">Nocardioides kribbensis</name>
    <dbReference type="NCBI Taxonomy" id="305517"/>
    <lineage>
        <taxon>Bacteria</taxon>
        <taxon>Bacillati</taxon>
        <taxon>Actinomycetota</taxon>
        <taxon>Actinomycetes</taxon>
        <taxon>Propionibacteriales</taxon>
        <taxon>Nocardioidaceae</taxon>
        <taxon>Nocardioides</taxon>
    </lineage>
</organism>
<dbReference type="PANTHER" id="PTHR35788">
    <property type="entry name" value="EXPORTED PROTEIN-RELATED"/>
    <property type="match status" value="1"/>
</dbReference>
<accession>A0ABV1P3G9</accession>
<dbReference type="InterPro" id="IPR007391">
    <property type="entry name" value="Vancomycin_resist_VanW"/>
</dbReference>
<evidence type="ECO:0000259" key="2">
    <source>
        <dbReference type="Pfam" id="PF12229"/>
    </source>
</evidence>
<name>A0ABV1P3G9_9ACTN</name>
<proteinExistence type="predicted"/>
<feature type="domain" description="YoaR-like putative peptidoglycan binding" evidence="2">
    <location>
        <begin position="264"/>
        <end position="331"/>
    </location>
</feature>
<dbReference type="RefSeq" id="WP_349805606.1">
    <property type="nucleotide sequence ID" value="NZ_JBEGDP010000035.1"/>
</dbReference>
<dbReference type="Proteomes" id="UP001482520">
    <property type="component" value="Unassembled WGS sequence"/>
</dbReference>
<protein>
    <submittedName>
        <fullName evidence="3">VanW family protein</fullName>
    </submittedName>
</protein>
<dbReference type="Pfam" id="PF12229">
    <property type="entry name" value="PG_binding_4"/>
    <property type="match status" value="1"/>
</dbReference>
<dbReference type="Pfam" id="PF04294">
    <property type="entry name" value="VanW"/>
    <property type="match status" value="1"/>
</dbReference>
<evidence type="ECO:0000313" key="3">
    <source>
        <dbReference type="EMBL" id="MEQ7849302.1"/>
    </source>
</evidence>
<gene>
    <name evidence="3" type="ORF">V6R90_18650</name>
</gene>
<evidence type="ECO:0000313" key="4">
    <source>
        <dbReference type="Proteomes" id="UP001482520"/>
    </source>
</evidence>
<comment type="caution">
    <text evidence="3">The sequence shown here is derived from an EMBL/GenBank/DDBJ whole genome shotgun (WGS) entry which is preliminary data.</text>
</comment>
<sequence>MSPRDDAKPPRPDREGSGGKVVAAVIGGLALLAGGGYAALALTAGDKVPRGTAVSGVDIGGRTQADAVAALEEGLAERESGRLRVSVAGSDAEPLRLSPADAGLSVDHLASVEAAGGERTWDPRRLWDYYTGGDDLEAVVDVDPAALDALVTRLDDEAGAPAVDGEVVFGPAGVSTVSPQQGRALDAEEVREALEAAYVAERRADRRVELEPVVVEPDIDAADVQAGLDDFANPALSASVVLRFDGTPLRLQPADYREALSMEPVDGELEPRVDTEALSALVDSMTTSDDPVDATVALVDGRPQVVPGRPGVSYDPDDVAADFLDVLTRREGRREVDVEATVARPDFTTKDARALGIRERVSSFTTYFPYAEYRNVNIGRAAEIVDGTVVKPGETFSLNDIVGERTVENGFTTGTIISDGVFVEDLGGGVSQMATTTYNAAFFAGLEDVEHKAHSVYIDRYPVGREATVVWGAVDLRFRNDTDHGVLVDTAFSDSTPSSQGVLTVSIWSTKTWDITTRTSERYDYTAPATQTLRTENCLPNTGYSGFSVDVWRYFRRPGEEQLVKQEKIHTDYIPSDTIICRPPAGAGRG</sequence>
<reference evidence="3 4" key="1">
    <citation type="submission" date="2024-02" db="EMBL/GenBank/DDBJ databases">
        <title>Full genome sequence of Nocardioides kribbensis.</title>
        <authorList>
            <person name="Poletto B.L."/>
            <person name="Silva G."/>
            <person name="Galante D."/>
            <person name="Campos K.R."/>
            <person name="Santos M.B.N."/>
            <person name="Sacchi C.T."/>
        </authorList>
    </citation>
    <scope>NUCLEOTIDE SEQUENCE [LARGE SCALE GENOMIC DNA]</scope>
    <source>
        <strain evidence="3 4">O4R</strain>
    </source>
</reference>
<feature type="transmembrane region" description="Helical" evidence="1">
    <location>
        <begin position="21"/>
        <end position="40"/>
    </location>
</feature>
<keyword evidence="4" id="KW-1185">Reference proteome</keyword>
<keyword evidence="1" id="KW-0812">Transmembrane</keyword>
<keyword evidence="1" id="KW-1133">Transmembrane helix</keyword>
<evidence type="ECO:0000256" key="1">
    <source>
        <dbReference type="SAM" id="Phobius"/>
    </source>
</evidence>